<evidence type="ECO:0000313" key="9">
    <source>
        <dbReference type="EMBL" id="AAA72441.1"/>
    </source>
</evidence>
<dbReference type="CDD" id="cd06173">
    <property type="entry name" value="MFS_MefA_like"/>
    <property type="match status" value="1"/>
</dbReference>
<dbReference type="PANTHER" id="PTHR43266">
    <property type="entry name" value="MACROLIDE-EFFLUX PROTEIN"/>
    <property type="match status" value="1"/>
</dbReference>
<feature type="transmembrane region" description="Helical" evidence="7">
    <location>
        <begin position="247"/>
        <end position="268"/>
    </location>
</feature>
<feature type="transmembrane region" description="Helical" evidence="7">
    <location>
        <begin position="310"/>
        <end position="331"/>
    </location>
</feature>
<dbReference type="Pfam" id="PF07690">
    <property type="entry name" value="MFS_1"/>
    <property type="match status" value="1"/>
</dbReference>
<dbReference type="GO" id="GO:0005886">
    <property type="term" value="C:plasma membrane"/>
    <property type="evidence" value="ECO:0007669"/>
    <property type="project" value="UniProtKB-SubCell"/>
</dbReference>
<evidence type="ECO:0000256" key="1">
    <source>
        <dbReference type="ARBA" id="ARBA00004651"/>
    </source>
</evidence>
<accession>Q44591</accession>
<sequence length="474" mass="50771">MHARCPVVSGTPLACGLPSQFQAIGEISMLDVLKNRTYRHLFTAQVIALIGTGLATVALGLLAYDLAGANAGSVLGTALAIKMVAYVGVAPVVGAYANRLPRRAFLVAMDLIRAAVAISLPFVNEIWQIYILIFVLQSASAAFTPTFQATIPDVLRDEKDYTRALSLSRLAYDMESLVSPMLAAALLSVISFHWLFGGTVVGFLISAALVVSVSLPQSRAKEITGSIYAKTFRGISIYLRTPRLKGLLALNLAAAAASAMVIVNTVVYVQSKLQRPSTDVPFALAAFGCGSMLVALLLPRLLDKRPDRPAMLTGATIMAIGLAVGSLVAFAGGPFEWHALLLTWFGIGVGYSMTQTPSGRLLKRSASSADRPAVFAAQFSLSHACWLITYPLAGQLGARLGMGPTAAVMSVITVVGLFMAWKLWPSRDEDVIAHEHPDEEGMHVHLAEGERTGERSHRHAFTIDDQHPRWPDAH</sequence>
<dbReference type="Gene3D" id="1.20.1250.20">
    <property type="entry name" value="MFS general substrate transporter like domains"/>
    <property type="match status" value="1"/>
</dbReference>
<dbReference type="PROSITE" id="PS50850">
    <property type="entry name" value="MFS"/>
    <property type="match status" value="1"/>
</dbReference>
<dbReference type="InterPro" id="IPR011701">
    <property type="entry name" value="MFS"/>
</dbReference>
<dbReference type="InterPro" id="IPR036259">
    <property type="entry name" value="MFS_trans_sf"/>
</dbReference>
<feature type="transmembrane region" description="Helical" evidence="7">
    <location>
        <begin position="374"/>
        <end position="393"/>
    </location>
</feature>
<keyword evidence="9" id="KW-0614">Plasmid</keyword>
<evidence type="ECO:0000256" key="7">
    <source>
        <dbReference type="SAM" id="Phobius"/>
    </source>
</evidence>
<keyword evidence="3" id="KW-1003">Cell membrane</keyword>
<keyword evidence="4 7" id="KW-0812">Transmembrane</keyword>
<evidence type="ECO:0000256" key="3">
    <source>
        <dbReference type="ARBA" id="ARBA00022475"/>
    </source>
</evidence>
<keyword evidence="2" id="KW-0813">Transport</keyword>
<dbReference type="EMBL" id="L31491">
    <property type="protein sequence ID" value="AAA72441.1"/>
    <property type="molecule type" value="Genomic_DNA"/>
</dbReference>
<gene>
    <name evidence="9" type="primary">nreB</name>
</gene>
<proteinExistence type="predicted"/>
<protein>
    <submittedName>
        <fullName evidence="9">NreB protein</fullName>
    </submittedName>
</protein>
<feature type="transmembrane region" description="Helical" evidence="7">
    <location>
        <begin position="280"/>
        <end position="298"/>
    </location>
</feature>
<evidence type="ECO:0000256" key="2">
    <source>
        <dbReference type="ARBA" id="ARBA00022448"/>
    </source>
</evidence>
<geneLocation type="plasmid" evidence="9">
    <name>pTOM9</name>
</geneLocation>
<evidence type="ECO:0000256" key="5">
    <source>
        <dbReference type="ARBA" id="ARBA00022989"/>
    </source>
</evidence>
<feature type="transmembrane region" description="Helical" evidence="7">
    <location>
        <begin position="41"/>
        <end position="62"/>
    </location>
</feature>
<organism evidence="9">
    <name type="scientific">Alcaligenes xylosoxydans xylosoxydans</name>
    <name type="common">Achromobacter xylosoxidans</name>
    <dbReference type="NCBI Taxonomy" id="85698"/>
    <lineage>
        <taxon>Bacteria</taxon>
        <taxon>Pseudomonadati</taxon>
        <taxon>Pseudomonadota</taxon>
        <taxon>Betaproteobacteria</taxon>
        <taxon>Burkholderiales</taxon>
        <taxon>Alcaligenaceae</taxon>
        <taxon>Achromobacter</taxon>
    </lineage>
</organism>
<keyword evidence="5 7" id="KW-1133">Transmembrane helix</keyword>
<feature type="domain" description="Major facilitator superfamily (MFS) profile" evidence="8">
    <location>
        <begin position="37"/>
        <end position="428"/>
    </location>
</feature>
<dbReference type="InterPro" id="IPR004751">
    <property type="entry name" value="Drug_antiport"/>
</dbReference>
<keyword evidence="6 7" id="KW-0472">Membrane</keyword>
<evidence type="ECO:0000259" key="8">
    <source>
        <dbReference type="PROSITE" id="PS50850"/>
    </source>
</evidence>
<name>Q44591_ALCXX</name>
<feature type="transmembrane region" description="Helical" evidence="7">
    <location>
        <begin position="405"/>
        <end position="424"/>
    </location>
</feature>
<feature type="transmembrane region" description="Helical" evidence="7">
    <location>
        <begin position="196"/>
        <end position="215"/>
    </location>
</feature>
<evidence type="ECO:0000256" key="4">
    <source>
        <dbReference type="ARBA" id="ARBA00022692"/>
    </source>
</evidence>
<dbReference type="InterPro" id="IPR020846">
    <property type="entry name" value="MFS_dom"/>
</dbReference>
<dbReference type="NCBIfam" id="TIGR00900">
    <property type="entry name" value="2A0121"/>
    <property type="match status" value="1"/>
</dbReference>
<feature type="transmembrane region" description="Helical" evidence="7">
    <location>
        <begin position="74"/>
        <end position="97"/>
    </location>
</feature>
<dbReference type="TCDB" id="2.A.1.31.1">
    <property type="family name" value="the major facilitator superfamily (mfs)"/>
</dbReference>
<reference evidence="9" key="1">
    <citation type="thesis" date="1994" institute="Unknown Institution">
        <authorList>
            <person name="Lemke K."/>
        </authorList>
    </citation>
    <scope>NUCLEOTIDE SEQUENCE</scope>
    <source>
        <plasmid evidence="9">pTOM9</plasmid>
    </source>
</reference>
<dbReference type="AlphaFoldDB" id="Q44591"/>
<evidence type="ECO:0000256" key="6">
    <source>
        <dbReference type="ARBA" id="ARBA00023136"/>
    </source>
</evidence>
<dbReference type="PANTHER" id="PTHR43266:SF2">
    <property type="entry name" value="MAJOR FACILITATOR SUPERFAMILY (MFS) PROFILE DOMAIN-CONTAINING PROTEIN"/>
    <property type="match status" value="1"/>
</dbReference>
<dbReference type="SUPFAM" id="SSF103473">
    <property type="entry name" value="MFS general substrate transporter"/>
    <property type="match status" value="1"/>
</dbReference>
<comment type="subcellular location">
    <subcellularLocation>
        <location evidence="1">Cell membrane</location>
        <topology evidence="1">Multi-pass membrane protein</topology>
    </subcellularLocation>
</comment>
<dbReference type="GO" id="GO:0022857">
    <property type="term" value="F:transmembrane transporter activity"/>
    <property type="evidence" value="ECO:0007669"/>
    <property type="project" value="InterPro"/>
</dbReference>
<feature type="transmembrane region" description="Helical" evidence="7">
    <location>
        <begin position="337"/>
        <end position="354"/>
    </location>
</feature>